<keyword evidence="2" id="KW-1185">Reference proteome</keyword>
<protein>
    <submittedName>
        <fullName evidence="1">Type VI secretion system protein ImpG</fullName>
    </submittedName>
</protein>
<evidence type="ECO:0000313" key="1">
    <source>
        <dbReference type="EMBL" id="MBB4267339.1"/>
    </source>
</evidence>
<dbReference type="RefSeq" id="WP_184046641.1">
    <property type="nucleotide sequence ID" value="NZ_JACIGK010000025.1"/>
</dbReference>
<accession>A0A7W6RF04</accession>
<organism evidence="1 2">
    <name type="scientific">Roseospira visakhapatnamensis</name>
    <dbReference type="NCBI Taxonomy" id="390880"/>
    <lineage>
        <taxon>Bacteria</taxon>
        <taxon>Pseudomonadati</taxon>
        <taxon>Pseudomonadota</taxon>
        <taxon>Alphaproteobacteria</taxon>
        <taxon>Rhodospirillales</taxon>
        <taxon>Rhodospirillaceae</taxon>
        <taxon>Roseospira</taxon>
    </lineage>
</organism>
<reference evidence="1 2" key="1">
    <citation type="submission" date="2020-08" db="EMBL/GenBank/DDBJ databases">
        <title>Genome sequencing of Purple Non-Sulfur Bacteria from various extreme environments.</title>
        <authorList>
            <person name="Mayer M."/>
        </authorList>
    </citation>
    <scope>NUCLEOTIDE SEQUENCE [LARGE SCALE GENOMIC DNA]</scope>
    <source>
        <strain evidence="1 2">JA131</strain>
    </source>
</reference>
<dbReference type="PANTHER" id="PTHR35370:SF1">
    <property type="entry name" value="TYPE VI SECRETION SYSTEM COMPONENT TSSF1"/>
    <property type="match status" value="1"/>
</dbReference>
<dbReference type="EMBL" id="JACIGK010000025">
    <property type="protein sequence ID" value="MBB4267339.1"/>
    <property type="molecule type" value="Genomic_DNA"/>
</dbReference>
<dbReference type="Proteomes" id="UP000554286">
    <property type="component" value="Unassembled WGS sequence"/>
</dbReference>
<name>A0A7W6RF04_9PROT</name>
<sequence>MIDELLPYYNRELTYVRRLGAEFAAAHPKIAGRLRLSADAIEDPMVGRLMEAFAFLTARIRHKLDDDFPELSEALLGALYPHYLAPIPSLAIVRLAPVADLTGSYTVAAGSELDSEPVGGEPCRFRTCYPATLWPVRLTGARLTGRPLVAPPHPRAGRAVASLRLRVECLAGDMTLQQLGVDRLRLFLRAPPQQVYPLHELMLNNTVAVALADSPTDPNPVVLGPEAVRPVGFEADEGVLPYPARSHVGYRLLTEYFAFPEKFLFIEIDGLQALAAKGTSPAIEIFLYLDRTVADLERAVGPDMFALGCTPVVNLFRQKAEPVELSHAVPEYRVVPDARRPAATEVHSILGARATGPDGSSVTFHPFYSAAHARGAGAGDEDDADAAPRAYWYASRRPAERQDDATDVYLSLVDLDFDPAAPARHTLSVDLLCLNRDLPARLPYGGGHPRLTFVEGTAAVESIHCVTAPTATLRVQTGHGLRWRLVSHLILNHLSVTDPEHGAEALREILMLYDFRDSAETRAVIQGVLAVDSRRAAARAPSRDQGAFCRGLDVDILFDEQRFSGNGLFLLAMVLERFLGLYCSINAFTRLSARVKGRPGVLRRWPPRAGDQVLL</sequence>
<proteinExistence type="predicted"/>
<dbReference type="PIRSF" id="PIRSF028304">
    <property type="entry name" value="UCP028304"/>
    <property type="match status" value="1"/>
</dbReference>
<comment type="caution">
    <text evidence="1">The sequence shown here is derived from an EMBL/GenBank/DDBJ whole genome shotgun (WGS) entry which is preliminary data.</text>
</comment>
<dbReference type="PANTHER" id="PTHR35370">
    <property type="entry name" value="CYTOPLASMIC PROTEIN-RELATED-RELATED"/>
    <property type="match status" value="1"/>
</dbReference>
<dbReference type="Pfam" id="PF05947">
    <property type="entry name" value="T6SS_TssF"/>
    <property type="match status" value="1"/>
</dbReference>
<dbReference type="InterPro" id="IPR010272">
    <property type="entry name" value="T6SS_TssF"/>
</dbReference>
<dbReference type="AlphaFoldDB" id="A0A7W6RF04"/>
<gene>
    <name evidence="1" type="ORF">GGD89_002980</name>
</gene>
<evidence type="ECO:0000313" key="2">
    <source>
        <dbReference type="Proteomes" id="UP000554286"/>
    </source>
</evidence>
<dbReference type="NCBIfam" id="TIGR03359">
    <property type="entry name" value="VI_chp_6"/>
    <property type="match status" value="1"/>
</dbReference>